<sequence length="83" mass="9815">YQVALKKCNRVIDHHRFQSNFGQMFITLKHAKSQNCMPIGSPFVIASLTTHDFAYILQFISQKLLDKKKNDLRYFLKEIVQRI</sequence>
<name>A0A0P6J410_AEDAE</name>
<accession>A0A0P6J410</accession>
<organism evidence="1">
    <name type="scientific">Aedes aegypti</name>
    <name type="common">Yellowfever mosquito</name>
    <name type="synonym">Culex aegypti</name>
    <dbReference type="NCBI Taxonomy" id="7159"/>
    <lineage>
        <taxon>Eukaryota</taxon>
        <taxon>Metazoa</taxon>
        <taxon>Ecdysozoa</taxon>
        <taxon>Arthropoda</taxon>
        <taxon>Hexapoda</taxon>
        <taxon>Insecta</taxon>
        <taxon>Pterygota</taxon>
        <taxon>Neoptera</taxon>
        <taxon>Endopterygota</taxon>
        <taxon>Diptera</taxon>
        <taxon>Nematocera</taxon>
        <taxon>Culicoidea</taxon>
        <taxon>Culicidae</taxon>
        <taxon>Culicinae</taxon>
        <taxon>Aedini</taxon>
        <taxon>Aedes</taxon>
        <taxon>Stegomyia</taxon>
    </lineage>
</organism>
<proteinExistence type="evidence at transcript level"/>
<evidence type="ECO:0000313" key="1">
    <source>
        <dbReference type="EMBL" id="JAN94843.1"/>
    </source>
</evidence>
<protein>
    <submittedName>
        <fullName evidence="1">Uncharacterized protein</fullName>
    </submittedName>
</protein>
<feature type="non-terminal residue" evidence="1">
    <location>
        <position position="1"/>
    </location>
</feature>
<dbReference type="EMBL" id="GDUN01001076">
    <property type="protein sequence ID" value="JAN94843.1"/>
    <property type="molecule type" value="mRNA"/>
</dbReference>
<dbReference type="AlphaFoldDB" id="A0A0P6J410"/>
<reference evidence="1" key="1">
    <citation type="journal article" date="2016" name="PLoS ONE">
        <title>A Deep Insight into the Sialome of Male and Female Aedes aegypti Mosquitoes.</title>
        <authorList>
            <person name="Ribeiro J.M."/>
            <person name="Martin-Martin I."/>
            <person name="Arca B."/>
            <person name="Calvo E."/>
        </authorList>
    </citation>
    <scope>NUCLEOTIDE SEQUENCE</scope>
    <source>
        <strain evidence="1">Liverpool</strain>
        <tissue evidence="1">Salivary glands</tissue>
    </source>
</reference>